<keyword evidence="2" id="KW-1185">Reference proteome</keyword>
<dbReference type="EMBL" id="BPLQ01000562">
    <property type="protein sequence ID" value="GIX72929.1"/>
    <property type="molecule type" value="Genomic_DNA"/>
</dbReference>
<gene>
    <name evidence="1" type="primary">AVEN_211455_1</name>
    <name evidence="1" type="ORF">CDAR_72791</name>
</gene>
<dbReference type="Proteomes" id="UP001054837">
    <property type="component" value="Unassembled WGS sequence"/>
</dbReference>
<evidence type="ECO:0000313" key="1">
    <source>
        <dbReference type="EMBL" id="GIX72929.1"/>
    </source>
</evidence>
<dbReference type="AlphaFoldDB" id="A0AAV4MQ32"/>
<evidence type="ECO:0000313" key="2">
    <source>
        <dbReference type="Proteomes" id="UP001054837"/>
    </source>
</evidence>
<comment type="caution">
    <text evidence="1">The sequence shown here is derived from an EMBL/GenBank/DDBJ whole genome shotgun (WGS) entry which is preliminary data.</text>
</comment>
<sequence length="144" mass="16903">MANISDERIKMKNEKCYDCVLPNSDDVDLIYDDDEFYYKESNKTPRCLSSCSSCHSKCCDSKLDAKRTWHANASKPLLGQKSATSIGDFSVKYMDTPPKKRWTVSYDNRNYIKSQLSEDIMDHLIEKKKRDNASVNRIWKRRDW</sequence>
<reference evidence="1 2" key="1">
    <citation type="submission" date="2021-06" db="EMBL/GenBank/DDBJ databases">
        <title>Caerostris darwini draft genome.</title>
        <authorList>
            <person name="Kono N."/>
            <person name="Arakawa K."/>
        </authorList>
    </citation>
    <scope>NUCLEOTIDE SEQUENCE [LARGE SCALE GENOMIC DNA]</scope>
</reference>
<name>A0AAV4MQ32_9ARAC</name>
<organism evidence="1 2">
    <name type="scientific">Caerostris darwini</name>
    <dbReference type="NCBI Taxonomy" id="1538125"/>
    <lineage>
        <taxon>Eukaryota</taxon>
        <taxon>Metazoa</taxon>
        <taxon>Ecdysozoa</taxon>
        <taxon>Arthropoda</taxon>
        <taxon>Chelicerata</taxon>
        <taxon>Arachnida</taxon>
        <taxon>Araneae</taxon>
        <taxon>Araneomorphae</taxon>
        <taxon>Entelegynae</taxon>
        <taxon>Araneoidea</taxon>
        <taxon>Araneidae</taxon>
        <taxon>Caerostris</taxon>
    </lineage>
</organism>
<proteinExistence type="predicted"/>
<protein>
    <submittedName>
        <fullName evidence="1">Uncharacterized protein</fullName>
    </submittedName>
</protein>
<accession>A0AAV4MQ32</accession>